<sequence length="215" mass="24899">MFFQRKAISCPLTYAEIPLATKLEDLRFVVFDTETTGFHVSSIDRLIEIGAVPVEGFQVQDKEYFQTYVNPMRQISREISELTSITDEKVENAPESYEAIQQFFDFVEAWETVCLVGHYVSFDALVIKSELKRAKVAVKNIYTIDTLDLIGVISPSYDMRDLERYAKIFGTRIYERHSALGDALTTAYLFVELLWHFKQRGYQTWGELMERSNSV</sequence>
<keyword evidence="1" id="KW-0540">Nuclease</keyword>
<comment type="caution">
    <text evidence="1">The sequence shown here is derived from an EMBL/GenBank/DDBJ whole genome shotgun (WGS) entry which is preliminary data.</text>
</comment>
<keyword evidence="1" id="KW-0378">Hydrolase</keyword>
<name>A0ACC6SF96_9BACI</name>
<proteinExistence type="predicted"/>
<evidence type="ECO:0000313" key="1">
    <source>
        <dbReference type="EMBL" id="MEQ2528546.1"/>
    </source>
</evidence>
<accession>A0ACC6SF96</accession>
<reference evidence="1" key="1">
    <citation type="submission" date="2024-03" db="EMBL/GenBank/DDBJ databases">
        <title>Human intestinal bacterial collection.</title>
        <authorList>
            <person name="Pauvert C."/>
            <person name="Hitch T.C.A."/>
            <person name="Clavel T."/>
        </authorList>
    </citation>
    <scope>NUCLEOTIDE SEQUENCE</scope>
    <source>
        <strain evidence="1">CLA-AA-H227</strain>
    </source>
</reference>
<dbReference type="EMBL" id="JBBMEW010000019">
    <property type="protein sequence ID" value="MEQ2528546.1"/>
    <property type="molecule type" value="Genomic_DNA"/>
</dbReference>
<keyword evidence="1" id="KW-0269">Exonuclease</keyword>
<dbReference type="Proteomes" id="UP001439875">
    <property type="component" value="Unassembled WGS sequence"/>
</dbReference>
<protein>
    <submittedName>
        <fullName evidence="1">3'-5' exonuclease</fullName>
    </submittedName>
</protein>
<evidence type="ECO:0000313" key="2">
    <source>
        <dbReference type="Proteomes" id="UP001439875"/>
    </source>
</evidence>
<gene>
    <name evidence="1" type="ORF">WMO40_17825</name>
</gene>
<keyword evidence="2" id="KW-1185">Reference proteome</keyword>
<organism evidence="1 2">
    <name type="scientific">Robertmurraya yapensis</name>
    <name type="common">ex Hitch et al 2024</name>
    <dbReference type="NCBI Taxonomy" id="3133160"/>
    <lineage>
        <taxon>Bacteria</taxon>
        <taxon>Bacillati</taxon>
        <taxon>Bacillota</taxon>
        <taxon>Bacilli</taxon>
        <taxon>Bacillales</taxon>
        <taxon>Bacillaceae</taxon>
        <taxon>Robertmurraya</taxon>
    </lineage>
</organism>